<organism evidence="1 2">
    <name type="scientific">Salvia divinorum</name>
    <name type="common">Maria pastora</name>
    <name type="synonym">Diviner's sage</name>
    <dbReference type="NCBI Taxonomy" id="28513"/>
    <lineage>
        <taxon>Eukaryota</taxon>
        <taxon>Viridiplantae</taxon>
        <taxon>Streptophyta</taxon>
        <taxon>Embryophyta</taxon>
        <taxon>Tracheophyta</taxon>
        <taxon>Spermatophyta</taxon>
        <taxon>Magnoliopsida</taxon>
        <taxon>eudicotyledons</taxon>
        <taxon>Gunneridae</taxon>
        <taxon>Pentapetalae</taxon>
        <taxon>asterids</taxon>
        <taxon>lamiids</taxon>
        <taxon>Lamiales</taxon>
        <taxon>Lamiaceae</taxon>
        <taxon>Nepetoideae</taxon>
        <taxon>Mentheae</taxon>
        <taxon>Salviinae</taxon>
        <taxon>Salvia</taxon>
        <taxon>Salvia subgen. Calosphace</taxon>
    </lineage>
</organism>
<protein>
    <submittedName>
        <fullName evidence="1">Uncharacterized protein</fullName>
    </submittedName>
</protein>
<evidence type="ECO:0000313" key="2">
    <source>
        <dbReference type="Proteomes" id="UP001567538"/>
    </source>
</evidence>
<dbReference type="Proteomes" id="UP001567538">
    <property type="component" value="Unassembled WGS sequence"/>
</dbReference>
<proteinExistence type="predicted"/>
<comment type="caution">
    <text evidence="1">The sequence shown here is derived from an EMBL/GenBank/DDBJ whole genome shotgun (WGS) entry which is preliminary data.</text>
</comment>
<keyword evidence="2" id="KW-1185">Reference proteome</keyword>
<dbReference type="EMBL" id="JBEAFC010000003">
    <property type="protein sequence ID" value="KAL1563038.1"/>
    <property type="molecule type" value="Genomic_DNA"/>
</dbReference>
<reference evidence="1 2" key="1">
    <citation type="submission" date="2024-06" db="EMBL/GenBank/DDBJ databases">
        <title>A chromosome level genome sequence of Diviner's sage (Salvia divinorum).</title>
        <authorList>
            <person name="Ford S.A."/>
            <person name="Ro D.-K."/>
            <person name="Ness R.W."/>
            <person name="Phillips M.A."/>
        </authorList>
    </citation>
    <scope>NUCLEOTIDE SEQUENCE [LARGE SCALE GENOMIC DNA]</scope>
    <source>
        <strain evidence="1">SAF-2024a</strain>
        <tissue evidence="1">Leaf</tissue>
    </source>
</reference>
<dbReference type="AlphaFoldDB" id="A0ABD1I2S7"/>
<sequence>MGNCIGVSDKKLCRRKLSLWSSRKDEIEILIQKRGSNLIRIRKRVKMVVSKKQLQRLMASVEEVQLRRMVLQSLLRRSRKWRPSLAAIPEV</sequence>
<accession>A0ABD1I2S7</accession>
<name>A0ABD1I2S7_SALDI</name>
<evidence type="ECO:0000313" key="1">
    <source>
        <dbReference type="EMBL" id="KAL1563038.1"/>
    </source>
</evidence>
<gene>
    <name evidence="1" type="ORF">AAHA92_05547</name>
</gene>